<dbReference type="SUPFAM" id="SSF51161">
    <property type="entry name" value="Trimeric LpxA-like enzymes"/>
    <property type="match status" value="1"/>
</dbReference>
<dbReference type="InterPro" id="IPR001451">
    <property type="entry name" value="Hexapep"/>
</dbReference>
<dbReference type="Pfam" id="PF00132">
    <property type="entry name" value="Hexapep"/>
    <property type="match status" value="1"/>
</dbReference>
<dbReference type="Gene3D" id="2.20.70.110">
    <property type="match status" value="1"/>
</dbReference>
<organism evidence="2 3">
    <name type="scientific">Marinifilum caeruleilacunae</name>
    <dbReference type="NCBI Taxonomy" id="2499076"/>
    <lineage>
        <taxon>Bacteria</taxon>
        <taxon>Pseudomonadati</taxon>
        <taxon>Bacteroidota</taxon>
        <taxon>Bacteroidia</taxon>
        <taxon>Marinilabiliales</taxon>
        <taxon>Marinifilaceae</taxon>
    </lineage>
</organism>
<accession>A0ABX1WQQ7</accession>
<proteinExistence type="inferred from homology"/>
<gene>
    <name evidence="2" type="ORF">ELS83_01245</name>
</gene>
<dbReference type="PANTHER" id="PTHR43300">
    <property type="entry name" value="ACETYLTRANSFERASE"/>
    <property type="match status" value="1"/>
</dbReference>
<evidence type="ECO:0000256" key="1">
    <source>
        <dbReference type="ARBA" id="ARBA00007274"/>
    </source>
</evidence>
<comment type="caution">
    <text evidence="2">The sequence shown here is derived from an EMBL/GenBank/DDBJ whole genome shotgun (WGS) entry which is preliminary data.</text>
</comment>
<dbReference type="InterPro" id="IPR011004">
    <property type="entry name" value="Trimer_LpxA-like_sf"/>
</dbReference>
<dbReference type="InterPro" id="IPR050179">
    <property type="entry name" value="Trans_hexapeptide_repeat"/>
</dbReference>
<name>A0ABX1WQQ7_9BACT</name>
<reference evidence="2 3" key="1">
    <citation type="submission" date="2018-12" db="EMBL/GenBank/DDBJ databases">
        <title>Marinifilum JC070 sp. nov., a marine bacterium isolated from Yongle Blue Hole in the South China Sea.</title>
        <authorList>
            <person name="Fu T."/>
        </authorList>
    </citation>
    <scope>NUCLEOTIDE SEQUENCE [LARGE SCALE GENOMIC DNA]</scope>
    <source>
        <strain evidence="2 3">JC070</strain>
    </source>
</reference>
<evidence type="ECO:0000313" key="2">
    <source>
        <dbReference type="EMBL" id="NOU58424.1"/>
    </source>
</evidence>
<dbReference type="Gene3D" id="2.160.10.10">
    <property type="entry name" value="Hexapeptide repeat proteins"/>
    <property type="match status" value="1"/>
</dbReference>
<evidence type="ECO:0000313" key="3">
    <source>
        <dbReference type="Proteomes" id="UP000732105"/>
    </source>
</evidence>
<dbReference type="CDD" id="cd03358">
    <property type="entry name" value="LbH_WxcM_N_like"/>
    <property type="match status" value="1"/>
</dbReference>
<dbReference type="PROSITE" id="PS51257">
    <property type="entry name" value="PROKAR_LIPOPROTEIN"/>
    <property type="match status" value="1"/>
</dbReference>
<dbReference type="Proteomes" id="UP000732105">
    <property type="component" value="Unassembled WGS sequence"/>
</dbReference>
<protein>
    <submittedName>
        <fullName evidence="2">N-acetyltransferase</fullName>
    </submittedName>
</protein>
<dbReference type="Pfam" id="PF14602">
    <property type="entry name" value="Hexapep_2"/>
    <property type="match status" value="1"/>
</dbReference>
<sequence length="192" mass="20812">MSNRFFAHETAVIDTGCSIGDDTKIWHFSHIMSGCSIGFKCNIGQNVVISDGVKLGNNVKIQNNVSVYTGVICEDDVFLGPSMVFTNILNPRSAVVRKSEYIKTLVKKGASIGANATILCGNEIGSYAMIGAGSVVTKPVKNYALVVGNPSRQIGWVSEYGHRLKFNGEGNAECPESKQRYELKDNCVIRIS</sequence>
<dbReference type="RefSeq" id="WP_171593680.1">
    <property type="nucleotide sequence ID" value="NZ_RZNH01000001.1"/>
</dbReference>
<dbReference type="PANTHER" id="PTHR43300:SF4">
    <property type="entry name" value="ACYL-[ACYL-CARRIER-PROTEIN]--UDP-N-ACETYLGLUCOSAMINE O-ACYLTRANSFERASE"/>
    <property type="match status" value="1"/>
</dbReference>
<keyword evidence="3" id="KW-1185">Reference proteome</keyword>
<comment type="similarity">
    <text evidence="1">Belongs to the transferase hexapeptide repeat family.</text>
</comment>
<dbReference type="EMBL" id="RZNH01000001">
    <property type="protein sequence ID" value="NOU58424.1"/>
    <property type="molecule type" value="Genomic_DNA"/>
</dbReference>